<proteinExistence type="predicted"/>
<dbReference type="PANTHER" id="PTHR34009:SF2">
    <property type="entry name" value="PROTEIN STAR"/>
    <property type="match status" value="1"/>
</dbReference>
<dbReference type="GO" id="GO:0016197">
    <property type="term" value="P:endosomal transport"/>
    <property type="evidence" value="ECO:0007669"/>
    <property type="project" value="TreeGrafter"/>
</dbReference>
<name>A0A6L5QJ63_9BURK</name>
<keyword evidence="3" id="KW-1185">Reference proteome</keyword>
<gene>
    <name evidence="2" type="ORF">GJ697_17800</name>
</gene>
<reference evidence="2 3" key="1">
    <citation type="submission" date="2019-11" db="EMBL/GenBank/DDBJ databases">
        <title>Novel species isolated from a subtropical stream in China.</title>
        <authorList>
            <person name="Lu H."/>
        </authorList>
    </citation>
    <scope>NUCLEOTIDE SEQUENCE [LARGE SCALE GENOMIC DNA]</scope>
    <source>
        <strain evidence="2 3">FT25W</strain>
    </source>
</reference>
<dbReference type="Gene3D" id="3.40.50.150">
    <property type="entry name" value="Vaccinia Virus protein VP39"/>
    <property type="match status" value="1"/>
</dbReference>
<protein>
    <submittedName>
        <fullName evidence="2">FkbM family methyltransferase</fullName>
    </submittedName>
</protein>
<feature type="domain" description="Methyltransferase FkbM" evidence="1">
    <location>
        <begin position="25"/>
        <end position="194"/>
    </location>
</feature>
<dbReference type="InterPro" id="IPR029063">
    <property type="entry name" value="SAM-dependent_MTases_sf"/>
</dbReference>
<organism evidence="2 3">
    <name type="scientific">Duganella alba</name>
    <dbReference type="NCBI Taxonomy" id="2666081"/>
    <lineage>
        <taxon>Bacteria</taxon>
        <taxon>Pseudomonadati</taxon>
        <taxon>Pseudomonadota</taxon>
        <taxon>Betaproteobacteria</taxon>
        <taxon>Burkholderiales</taxon>
        <taxon>Oxalobacteraceae</taxon>
        <taxon>Telluria group</taxon>
        <taxon>Duganella</taxon>
    </lineage>
</organism>
<dbReference type="Pfam" id="PF05050">
    <property type="entry name" value="Methyltransf_21"/>
    <property type="match status" value="1"/>
</dbReference>
<dbReference type="PANTHER" id="PTHR34009">
    <property type="entry name" value="PROTEIN STAR"/>
    <property type="match status" value="1"/>
</dbReference>
<dbReference type="GO" id="GO:0005737">
    <property type="term" value="C:cytoplasm"/>
    <property type="evidence" value="ECO:0007669"/>
    <property type="project" value="GOC"/>
</dbReference>
<sequence>MPSQFGQDHLVLQLLNGKRDGFFLDTGAADGIRSSNTELLERAFGWRGLCVEPNTGFYDKLIRARRCTCLNACLYDRVADLPFLEAAGTLGGLLNAFDPGQLAFAIKNQRLPVDAAGIPPLVTKRTMTIATALTLAQAPPVIDYWSLDTEGSELLLLQSFPFDEHTFNVITVEHNHQPARVDIRRFLEARGFVFVTAVFIDDCYVRAAAFPNLHSNSAAWRKRISRPAR</sequence>
<evidence type="ECO:0000259" key="1">
    <source>
        <dbReference type="Pfam" id="PF05050"/>
    </source>
</evidence>
<evidence type="ECO:0000313" key="3">
    <source>
        <dbReference type="Proteomes" id="UP000481037"/>
    </source>
</evidence>
<keyword evidence="2" id="KW-0489">Methyltransferase</keyword>
<dbReference type="InterPro" id="IPR006342">
    <property type="entry name" value="FkbM_mtfrase"/>
</dbReference>
<dbReference type="EMBL" id="WKJM01000015">
    <property type="protein sequence ID" value="MRX09695.1"/>
    <property type="molecule type" value="Genomic_DNA"/>
</dbReference>
<dbReference type="GO" id="GO:0008168">
    <property type="term" value="F:methyltransferase activity"/>
    <property type="evidence" value="ECO:0007669"/>
    <property type="project" value="UniProtKB-KW"/>
</dbReference>
<dbReference type="Proteomes" id="UP000481037">
    <property type="component" value="Unassembled WGS sequence"/>
</dbReference>
<dbReference type="InterPro" id="IPR053202">
    <property type="entry name" value="EGF_Rcpt_Signaling_Reg"/>
</dbReference>
<evidence type="ECO:0000313" key="2">
    <source>
        <dbReference type="EMBL" id="MRX09695.1"/>
    </source>
</evidence>
<accession>A0A6L5QJ63</accession>
<dbReference type="RefSeq" id="WP_154365674.1">
    <property type="nucleotide sequence ID" value="NZ_WKJM01000015.1"/>
</dbReference>
<keyword evidence="2" id="KW-0808">Transferase</keyword>
<dbReference type="AlphaFoldDB" id="A0A6L5QJ63"/>
<comment type="caution">
    <text evidence="2">The sequence shown here is derived from an EMBL/GenBank/DDBJ whole genome shotgun (WGS) entry which is preliminary data.</text>
</comment>
<dbReference type="GO" id="GO:0005886">
    <property type="term" value="C:plasma membrane"/>
    <property type="evidence" value="ECO:0007669"/>
    <property type="project" value="TreeGrafter"/>
</dbReference>
<dbReference type="GO" id="GO:0032259">
    <property type="term" value="P:methylation"/>
    <property type="evidence" value="ECO:0007669"/>
    <property type="project" value="UniProtKB-KW"/>
</dbReference>
<dbReference type="SUPFAM" id="SSF53335">
    <property type="entry name" value="S-adenosyl-L-methionine-dependent methyltransferases"/>
    <property type="match status" value="1"/>
</dbReference>
<dbReference type="GO" id="GO:0006888">
    <property type="term" value="P:endoplasmic reticulum to Golgi vesicle-mediated transport"/>
    <property type="evidence" value="ECO:0007669"/>
    <property type="project" value="TreeGrafter"/>
</dbReference>